<evidence type="ECO:0000313" key="3">
    <source>
        <dbReference type="EMBL" id="CAD8107788.1"/>
    </source>
</evidence>
<dbReference type="AlphaFoldDB" id="A0A8S1PZ53"/>
<keyword evidence="4" id="KW-1185">Reference proteome</keyword>
<comment type="caution">
    <text evidence="3">The sequence shown here is derived from an EMBL/GenBank/DDBJ whole genome shotgun (WGS) entry which is preliminary data.</text>
</comment>
<name>A0A8S1PZ53_9CILI</name>
<keyword evidence="1" id="KW-1133">Transmembrane helix</keyword>
<accession>A0A8S1PZ53</accession>
<reference evidence="3" key="1">
    <citation type="submission" date="2021-01" db="EMBL/GenBank/DDBJ databases">
        <authorList>
            <consortium name="Genoscope - CEA"/>
            <person name="William W."/>
        </authorList>
    </citation>
    <scope>NUCLEOTIDE SEQUENCE</scope>
</reference>
<feature type="domain" description="Methyltransferase" evidence="2">
    <location>
        <begin position="254"/>
        <end position="372"/>
    </location>
</feature>
<dbReference type="OrthoDB" id="307768at2759"/>
<evidence type="ECO:0000313" key="4">
    <source>
        <dbReference type="Proteomes" id="UP000692954"/>
    </source>
</evidence>
<sequence>METSTNQKQKYSKNHLLVGLVALISSPLLTLLYMLFLPITIPVTLIVYKVYKVQIKQHLSELYQDANSIVQSTLKDYIVPTYNTIKTKINEVLAFLMLPLQKMKDQVLNCFNKIKTFLLSFEFFNQTLGKLKSVWVIICDFKNIAYVVLNEALLKLQKNIFVQFIVSVYSNYILPIIQRFYPIYTYLKIDQAIDSCYEKCFSIPKNKIQIIGYAILNESGKTIQNLSQEQEIDRYRIQLHQYAITQFWKIKNFKNQQILELECGDAVGLQYIASAYEPQRCLGIDSSQKQIEQNGKLYNEQNNLNFEVKDPLEIGALCAPNTFDIILGLELKKKEAFRNIDFKSYIKIASTLLKDDGYFIIGDYDTQEEMQKLQEEILVNGLVIAEKNDFTVGITQAMKLQIKNIKQRVRQNGNIFAKMFIDSLKPNERLLQQLKDRQQIYMVYILKKAQL</sequence>
<organism evidence="3 4">
    <name type="scientific">Paramecium sonneborni</name>
    <dbReference type="NCBI Taxonomy" id="65129"/>
    <lineage>
        <taxon>Eukaryota</taxon>
        <taxon>Sar</taxon>
        <taxon>Alveolata</taxon>
        <taxon>Ciliophora</taxon>
        <taxon>Intramacronucleata</taxon>
        <taxon>Oligohymenophorea</taxon>
        <taxon>Peniculida</taxon>
        <taxon>Parameciidae</taxon>
        <taxon>Paramecium</taxon>
    </lineage>
</organism>
<protein>
    <recommendedName>
        <fullName evidence="2">Methyltransferase domain-containing protein</fullName>
    </recommendedName>
</protein>
<keyword evidence="1" id="KW-0812">Transmembrane</keyword>
<dbReference type="InterPro" id="IPR025714">
    <property type="entry name" value="Methyltranfer_dom"/>
</dbReference>
<dbReference type="Proteomes" id="UP000692954">
    <property type="component" value="Unassembled WGS sequence"/>
</dbReference>
<dbReference type="Pfam" id="PF13847">
    <property type="entry name" value="Methyltransf_31"/>
    <property type="match status" value="1"/>
</dbReference>
<proteinExistence type="predicted"/>
<gene>
    <name evidence="3" type="ORF">PSON_ATCC_30995.1.T0890204</name>
</gene>
<evidence type="ECO:0000259" key="2">
    <source>
        <dbReference type="Pfam" id="PF13847"/>
    </source>
</evidence>
<keyword evidence="1" id="KW-0472">Membrane</keyword>
<feature type="transmembrane region" description="Helical" evidence="1">
    <location>
        <begin position="16"/>
        <end position="36"/>
    </location>
</feature>
<dbReference type="EMBL" id="CAJJDN010000089">
    <property type="protein sequence ID" value="CAD8107788.1"/>
    <property type="molecule type" value="Genomic_DNA"/>
</dbReference>
<evidence type="ECO:0000256" key="1">
    <source>
        <dbReference type="SAM" id="Phobius"/>
    </source>
</evidence>